<evidence type="ECO:0000256" key="8">
    <source>
        <dbReference type="ARBA" id="ARBA00032824"/>
    </source>
</evidence>
<keyword evidence="14" id="KW-1185">Reference proteome</keyword>
<protein>
    <recommendedName>
        <fullName evidence="2">thioredoxin-dependent peroxiredoxin</fullName>
        <ecNumber evidence="2">1.11.1.24</ecNumber>
    </recommendedName>
    <alternativeName>
        <fullName evidence="8">Thioredoxin peroxidase</fullName>
    </alternativeName>
    <alternativeName>
        <fullName evidence="10">Thioredoxin-dependent peroxiredoxin Bcp</fullName>
    </alternativeName>
</protein>
<dbReference type="EMBL" id="JBHULZ010000023">
    <property type="protein sequence ID" value="MFD2697026.1"/>
    <property type="molecule type" value="Genomic_DNA"/>
</dbReference>
<evidence type="ECO:0000256" key="4">
    <source>
        <dbReference type="ARBA" id="ARBA00022862"/>
    </source>
</evidence>
<keyword evidence="4" id="KW-0049">Antioxidant</keyword>
<dbReference type="InterPro" id="IPR000866">
    <property type="entry name" value="AhpC/TSA"/>
</dbReference>
<evidence type="ECO:0000256" key="6">
    <source>
        <dbReference type="ARBA" id="ARBA00023157"/>
    </source>
</evidence>
<comment type="catalytic activity">
    <reaction evidence="11">
        <text>a hydroperoxide + [thioredoxin]-dithiol = an alcohol + [thioredoxin]-disulfide + H2O</text>
        <dbReference type="Rhea" id="RHEA:62620"/>
        <dbReference type="Rhea" id="RHEA-COMP:10698"/>
        <dbReference type="Rhea" id="RHEA-COMP:10700"/>
        <dbReference type="ChEBI" id="CHEBI:15377"/>
        <dbReference type="ChEBI" id="CHEBI:29950"/>
        <dbReference type="ChEBI" id="CHEBI:30879"/>
        <dbReference type="ChEBI" id="CHEBI:35924"/>
        <dbReference type="ChEBI" id="CHEBI:50058"/>
        <dbReference type="EC" id="1.11.1.24"/>
    </reaction>
</comment>
<accession>A0ABW5SBG8</accession>
<evidence type="ECO:0000256" key="9">
    <source>
        <dbReference type="ARBA" id="ARBA00038489"/>
    </source>
</evidence>
<evidence type="ECO:0000256" key="3">
    <source>
        <dbReference type="ARBA" id="ARBA00022559"/>
    </source>
</evidence>
<reference evidence="14" key="1">
    <citation type="journal article" date="2019" name="Int. J. Syst. Evol. Microbiol.">
        <title>The Global Catalogue of Microorganisms (GCM) 10K type strain sequencing project: providing services to taxonomists for standard genome sequencing and annotation.</title>
        <authorList>
            <consortium name="The Broad Institute Genomics Platform"/>
            <consortium name="The Broad Institute Genome Sequencing Center for Infectious Disease"/>
            <person name="Wu L."/>
            <person name="Ma J."/>
        </authorList>
    </citation>
    <scope>NUCLEOTIDE SEQUENCE [LARGE SCALE GENOMIC DNA]</scope>
    <source>
        <strain evidence="14">KCTC 42255</strain>
    </source>
</reference>
<comment type="function">
    <text evidence="1">Thiol-specific peroxidase that catalyzes the reduction of hydrogen peroxide and organic hydroperoxides to water and alcohols, respectively. Plays a role in cell protection against oxidative stress by detoxifying peroxides and as sensor of hydrogen peroxide-mediated signaling events.</text>
</comment>
<evidence type="ECO:0000313" key="13">
    <source>
        <dbReference type="EMBL" id="MFD2697026.1"/>
    </source>
</evidence>
<dbReference type="InterPro" id="IPR013766">
    <property type="entry name" value="Thioredoxin_domain"/>
</dbReference>
<keyword evidence="7" id="KW-0676">Redox-active center</keyword>
<keyword evidence="3" id="KW-0575">Peroxidase</keyword>
<dbReference type="Proteomes" id="UP001597357">
    <property type="component" value="Unassembled WGS sequence"/>
</dbReference>
<dbReference type="InterPro" id="IPR050924">
    <property type="entry name" value="Peroxiredoxin_BCP/PrxQ"/>
</dbReference>
<evidence type="ECO:0000313" key="14">
    <source>
        <dbReference type="Proteomes" id="UP001597357"/>
    </source>
</evidence>
<dbReference type="PROSITE" id="PS51352">
    <property type="entry name" value="THIOREDOXIN_2"/>
    <property type="match status" value="1"/>
</dbReference>
<dbReference type="PANTHER" id="PTHR42801">
    <property type="entry name" value="THIOREDOXIN-DEPENDENT PEROXIDE REDUCTASE"/>
    <property type="match status" value="1"/>
</dbReference>
<name>A0ABW5SBG8_9FLAO</name>
<evidence type="ECO:0000259" key="12">
    <source>
        <dbReference type="PROSITE" id="PS51352"/>
    </source>
</evidence>
<feature type="domain" description="Thioredoxin" evidence="12">
    <location>
        <begin position="35"/>
        <end position="206"/>
    </location>
</feature>
<dbReference type="CDD" id="cd02970">
    <property type="entry name" value="PRX_like2"/>
    <property type="match status" value="1"/>
</dbReference>
<dbReference type="Gene3D" id="3.40.30.10">
    <property type="entry name" value="Glutaredoxin"/>
    <property type="match status" value="1"/>
</dbReference>
<dbReference type="InterPro" id="IPR036249">
    <property type="entry name" value="Thioredoxin-like_sf"/>
</dbReference>
<dbReference type="SUPFAM" id="SSF52833">
    <property type="entry name" value="Thioredoxin-like"/>
    <property type="match status" value="1"/>
</dbReference>
<dbReference type="EC" id="1.11.1.24" evidence="2"/>
<evidence type="ECO:0000256" key="10">
    <source>
        <dbReference type="ARBA" id="ARBA00042639"/>
    </source>
</evidence>
<evidence type="ECO:0000256" key="11">
    <source>
        <dbReference type="ARBA" id="ARBA00049091"/>
    </source>
</evidence>
<sequence>MRKAAFNEKADNQVKLAHQEGLDDVKNSGVLSTAKQVGDLAPDFSLKNDLGETVKLSDYYKDGKVILTWFRGGWCPYCNLTLSALQEELPNFEKQGASLIALSPELPDESLSTSEKHELEFEVLSDLGNEVAESYGIVFKLTEEVSNLYNQSFALNEHNGDDSNELPLAATYIINEEGKIIYAFIDADYRKRAEPSEITEFLKQNK</sequence>
<organism evidence="13 14">
    <name type="scientific">Mesonia sediminis</name>
    <dbReference type="NCBI Taxonomy" id="1703946"/>
    <lineage>
        <taxon>Bacteria</taxon>
        <taxon>Pseudomonadati</taxon>
        <taxon>Bacteroidota</taxon>
        <taxon>Flavobacteriia</taxon>
        <taxon>Flavobacteriales</taxon>
        <taxon>Flavobacteriaceae</taxon>
        <taxon>Mesonia</taxon>
    </lineage>
</organism>
<evidence type="ECO:0000256" key="7">
    <source>
        <dbReference type="ARBA" id="ARBA00023284"/>
    </source>
</evidence>
<evidence type="ECO:0000256" key="1">
    <source>
        <dbReference type="ARBA" id="ARBA00003330"/>
    </source>
</evidence>
<comment type="caution">
    <text evidence="13">The sequence shown here is derived from an EMBL/GenBank/DDBJ whole genome shotgun (WGS) entry which is preliminary data.</text>
</comment>
<comment type="similarity">
    <text evidence="9">Belongs to the peroxiredoxin family. BCP/PrxQ subfamily.</text>
</comment>
<dbReference type="Pfam" id="PF00578">
    <property type="entry name" value="AhpC-TSA"/>
    <property type="match status" value="1"/>
</dbReference>
<keyword evidence="5" id="KW-0560">Oxidoreductase</keyword>
<gene>
    <name evidence="13" type="ORF">ACFSQ0_03405</name>
</gene>
<evidence type="ECO:0000256" key="5">
    <source>
        <dbReference type="ARBA" id="ARBA00023002"/>
    </source>
</evidence>
<keyword evidence="6" id="KW-1015">Disulfide bond</keyword>
<evidence type="ECO:0000256" key="2">
    <source>
        <dbReference type="ARBA" id="ARBA00013017"/>
    </source>
</evidence>
<proteinExistence type="inferred from homology"/>
<dbReference type="RefSeq" id="WP_379044127.1">
    <property type="nucleotide sequence ID" value="NZ_JBHULZ010000023.1"/>
</dbReference>
<dbReference type="PANTHER" id="PTHR42801:SF7">
    <property type="entry name" value="SLL1159 PROTEIN"/>
    <property type="match status" value="1"/>
</dbReference>